<dbReference type="SMART" id="SM00225">
    <property type="entry name" value="BTB"/>
    <property type="match status" value="1"/>
</dbReference>
<feature type="domain" description="BTB" evidence="2">
    <location>
        <begin position="30"/>
        <end position="106"/>
    </location>
</feature>
<name>A0A5C2SGH2_9APHY</name>
<gene>
    <name evidence="3" type="ORF">L227DRAFT_585040</name>
</gene>
<dbReference type="Pfam" id="PF00651">
    <property type="entry name" value="BTB"/>
    <property type="match status" value="1"/>
</dbReference>
<dbReference type="OrthoDB" id="3157337at2759"/>
<protein>
    <recommendedName>
        <fullName evidence="2">BTB domain-containing protein</fullName>
    </recommendedName>
</protein>
<evidence type="ECO:0000313" key="3">
    <source>
        <dbReference type="EMBL" id="RPD62269.1"/>
    </source>
</evidence>
<dbReference type="InterPro" id="IPR000210">
    <property type="entry name" value="BTB/POZ_dom"/>
</dbReference>
<accession>A0A5C2SGH2</accession>
<feature type="region of interest" description="Disordered" evidence="1">
    <location>
        <begin position="1"/>
        <end position="23"/>
    </location>
</feature>
<dbReference type="InterPro" id="IPR011333">
    <property type="entry name" value="SKP1/BTB/POZ_sf"/>
</dbReference>
<dbReference type="EMBL" id="ML122259">
    <property type="protein sequence ID" value="RPD62269.1"/>
    <property type="molecule type" value="Genomic_DNA"/>
</dbReference>
<dbReference type="STRING" id="1328759.A0A5C2SGH2"/>
<reference evidence="3" key="1">
    <citation type="journal article" date="2018" name="Genome Biol. Evol.">
        <title>Genomics and development of Lentinus tigrinus, a white-rot wood-decaying mushroom with dimorphic fruiting bodies.</title>
        <authorList>
            <person name="Wu B."/>
            <person name="Xu Z."/>
            <person name="Knudson A."/>
            <person name="Carlson A."/>
            <person name="Chen N."/>
            <person name="Kovaka S."/>
            <person name="LaButti K."/>
            <person name="Lipzen A."/>
            <person name="Pennachio C."/>
            <person name="Riley R."/>
            <person name="Schakwitz W."/>
            <person name="Umezawa K."/>
            <person name="Ohm R.A."/>
            <person name="Grigoriev I.V."/>
            <person name="Nagy L.G."/>
            <person name="Gibbons J."/>
            <person name="Hibbett D."/>
        </authorList>
    </citation>
    <scope>NUCLEOTIDE SEQUENCE [LARGE SCALE GENOMIC DNA]</scope>
    <source>
        <strain evidence="3">ALCF2SS1-6</strain>
    </source>
</reference>
<dbReference type="CDD" id="cd18186">
    <property type="entry name" value="BTB_POZ_ZBTB_KLHL-like"/>
    <property type="match status" value="1"/>
</dbReference>
<dbReference type="Gene3D" id="3.30.710.10">
    <property type="entry name" value="Potassium Channel Kv1.1, Chain A"/>
    <property type="match status" value="1"/>
</dbReference>
<evidence type="ECO:0000256" key="1">
    <source>
        <dbReference type="SAM" id="MobiDB-lite"/>
    </source>
</evidence>
<proteinExistence type="predicted"/>
<keyword evidence="4" id="KW-1185">Reference proteome</keyword>
<dbReference type="Proteomes" id="UP000313359">
    <property type="component" value="Unassembled WGS sequence"/>
</dbReference>
<organism evidence="3 4">
    <name type="scientific">Lentinus tigrinus ALCF2SS1-6</name>
    <dbReference type="NCBI Taxonomy" id="1328759"/>
    <lineage>
        <taxon>Eukaryota</taxon>
        <taxon>Fungi</taxon>
        <taxon>Dikarya</taxon>
        <taxon>Basidiomycota</taxon>
        <taxon>Agaricomycotina</taxon>
        <taxon>Agaricomycetes</taxon>
        <taxon>Polyporales</taxon>
        <taxon>Polyporaceae</taxon>
        <taxon>Lentinus</taxon>
    </lineage>
</organism>
<dbReference type="AlphaFoldDB" id="A0A5C2SGH2"/>
<dbReference type="SUPFAM" id="SSF54695">
    <property type="entry name" value="POZ domain"/>
    <property type="match status" value="1"/>
</dbReference>
<dbReference type="PROSITE" id="PS50097">
    <property type="entry name" value="BTB"/>
    <property type="match status" value="1"/>
</dbReference>
<evidence type="ECO:0000259" key="2">
    <source>
        <dbReference type="PROSITE" id="PS50097"/>
    </source>
</evidence>
<sequence length="408" mass="45614">MAVVSPRYEEQAGDEEDAPGRDGEYYIDSADCVIRVEDTLFRVHRYFLGRDSSAFQHMFSMPAEGMPLQNMEGSSDENPIRLYGESVERFRALLSVIYDLPQQLQAYNTPAANVERLLTIAEMTNKYHFASTEAWAVDALYNVISGLHGRPQQQYELGSCSSAWMKRLLEVALLCGHKPLSEYVVDKWVERIHKHDLRPVHALEIADRSRIRRLQGAAYYVQLREMGDAFDPGVTEDGTEYARSQLGATATALAANGEDGNSQKKTGTPAVLTPAQRQRLLSGHWSLTRLWEQLRASPPKFQRPDGCTYHQHGCLRTWATVWLDVGKTETTLRCAPVDVLGRLRAMEQQLYMHADLSCALTPQCKRTALRALKVLVEEVEEGLADHFVDLVDAEGVGGSGGTRAEALS</sequence>
<evidence type="ECO:0000313" key="4">
    <source>
        <dbReference type="Proteomes" id="UP000313359"/>
    </source>
</evidence>